<evidence type="ECO:0000259" key="10">
    <source>
        <dbReference type="PROSITE" id="PS50157"/>
    </source>
</evidence>
<feature type="compositionally biased region" description="Basic and acidic residues" evidence="9">
    <location>
        <begin position="1"/>
        <end position="12"/>
    </location>
</feature>
<keyword evidence="2" id="KW-0479">Metal-binding</keyword>
<dbReference type="EMBL" id="RWGY01000011">
    <property type="protein sequence ID" value="TVU27666.1"/>
    <property type="molecule type" value="Genomic_DNA"/>
</dbReference>
<feature type="non-terminal residue" evidence="11">
    <location>
        <position position="1"/>
    </location>
</feature>
<sequence>MESTSRERKDEGGEGTPSSADQAEDKESRDAGNDEDDEQGTRQPYKCTFCRRGFPTAQALGGHMNVHRKHRGRSGAPSIAGAAAVQGRSHEHQYSSLVTFAQTTHPASETTPSMASGEEGSMSFHAAGERVTEPKELRLFCAAQGARDVHEDRNRSKDDHGQGEELDLELRLGGGADVNVRDQQTTEDQTPLTCITMHHYKAANKLILINASCSHSEHLRSTDRATELDIQKLHKCGMSLMMARQDFQMKMKQLCLVVAVAVKRPYKLNTTNLSVD</sequence>
<dbReference type="InterPro" id="IPR052426">
    <property type="entry name" value="Plant_dev_regulator"/>
</dbReference>
<dbReference type="Gramene" id="TVU27666">
    <property type="protein sequence ID" value="TVU27666"/>
    <property type="gene ID" value="EJB05_19162"/>
</dbReference>
<feature type="compositionally biased region" description="Basic and acidic residues" evidence="9">
    <location>
        <begin position="147"/>
        <end position="163"/>
    </location>
</feature>
<keyword evidence="3 8" id="KW-0863">Zinc-finger</keyword>
<dbReference type="OrthoDB" id="780709at2759"/>
<dbReference type="InterPro" id="IPR013087">
    <property type="entry name" value="Znf_C2H2_type"/>
</dbReference>
<keyword evidence="12" id="KW-1185">Reference proteome</keyword>
<feature type="region of interest" description="Disordered" evidence="9">
    <location>
        <begin position="1"/>
        <end position="44"/>
    </location>
</feature>
<evidence type="ECO:0000313" key="12">
    <source>
        <dbReference type="Proteomes" id="UP000324897"/>
    </source>
</evidence>
<feature type="domain" description="C2H2-type" evidence="10">
    <location>
        <begin position="45"/>
        <end position="72"/>
    </location>
</feature>
<keyword evidence="7" id="KW-0539">Nucleus</keyword>
<dbReference type="Pfam" id="PF13912">
    <property type="entry name" value="zf-C2H2_6"/>
    <property type="match status" value="1"/>
</dbReference>
<proteinExistence type="predicted"/>
<dbReference type="PANTHER" id="PTHR45801">
    <property type="entry name" value="OS07G0101800 PROTEIN"/>
    <property type="match status" value="1"/>
</dbReference>
<evidence type="ECO:0000313" key="11">
    <source>
        <dbReference type="EMBL" id="TVU27666.1"/>
    </source>
</evidence>
<dbReference type="SMART" id="SM00355">
    <property type="entry name" value="ZnF_C2H2"/>
    <property type="match status" value="1"/>
</dbReference>
<organism evidence="11 12">
    <name type="scientific">Eragrostis curvula</name>
    <name type="common">weeping love grass</name>
    <dbReference type="NCBI Taxonomy" id="38414"/>
    <lineage>
        <taxon>Eukaryota</taxon>
        <taxon>Viridiplantae</taxon>
        <taxon>Streptophyta</taxon>
        <taxon>Embryophyta</taxon>
        <taxon>Tracheophyta</taxon>
        <taxon>Spermatophyta</taxon>
        <taxon>Magnoliopsida</taxon>
        <taxon>Liliopsida</taxon>
        <taxon>Poales</taxon>
        <taxon>Poaceae</taxon>
        <taxon>PACMAD clade</taxon>
        <taxon>Chloridoideae</taxon>
        <taxon>Eragrostideae</taxon>
        <taxon>Eragrostidinae</taxon>
        <taxon>Eragrostis</taxon>
    </lineage>
</organism>
<dbReference type="Proteomes" id="UP000324897">
    <property type="component" value="Chromosome 1"/>
</dbReference>
<evidence type="ECO:0000256" key="7">
    <source>
        <dbReference type="ARBA" id="ARBA00023242"/>
    </source>
</evidence>
<evidence type="ECO:0000256" key="2">
    <source>
        <dbReference type="ARBA" id="ARBA00022723"/>
    </source>
</evidence>
<dbReference type="InterPro" id="IPR036236">
    <property type="entry name" value="Znf_C2H2_sf"/>
</dbReference>
<feature type="compositionally biased region" description="Basic and acidic residues" evidence="9">
    <location>
        <begin position="23"/>
        <end position="32"/>
    </location>
</feature>
<evidence type="ECO:0000256" key="8">
    <source>
        <dbReference type="PROSITE-ProRule" id="PRU00042"/>
    </source>
</evidence>
<dbReference type="PROSITE" id="PS00028">
    <property type="entry name" value="ZINC_FINGER_C2H2_1"/>
    <property type="match status" value="1"/>
</dbReference>
<dbReference type="PROSITE" id="PS50157">
    <property type="entry name" value="ZINC_FINGER_C2H2_2"/>
    <property type="match status" value="1"/>
</dbReference>
<evidence type="ECO:0000256" key="6">
    <source>
        <dbReference type="ARBA" id="ARBA00023163"/>
    </source>
</evidence>
<keyword evidence="4" id="KW-0862">Zinc</keyword>
<dbReference type="GO" id="GO:0005634">
    <property type="term" value="C:nucleus"/>
    <property type="evidence" value="ECO:0007669"/>
    <property type="project" value="UniProtKB-SubCell"/>
</dbReference>
<evidence type="ECO:0000256" key="5">
    <source>
        <dbReference type="ARBA" id="ARBA00023015"/>
    </source>
</evidence>
<evidence type="ECO:0000256" key="3">
    <source>
        <dbReference type="ARBA" id="ARBA00022771"/>
    </source>
</evidence>
<feature type="region of interest" description="Disordered" evidence="9">
    <location>
        <begin position="146"/>
        <end position="165"/>
    </location>
</feature>
<dbReference type="PANTHER" id="PTHR45801:SF117">
    <property type="entry name" value="OS07G0417400 PROTEIN"/>
    <property type="match status" value="1"/>
</dbReference>
<dbReference type="SUPFAM" id="SSF57667">
    <property type="entry name" value="beta-beta-alpha zinc fingers"/>
    <property type="match status" value="1"/>
</dbReference>
<keyword evidence="6" id="KW-0804">Transcription</keyword>
<name>A0A5J9UVQ4_9POAL</name>
<evidence type="ECO:0000256" key="4">
    <source>
        <dbReference type="ARBA" id="ARBA00022833"/>
    </source>
</evidence>
<evidence type="ECO:0000256" key="9">
    <source>
        <dbReference type="SAM" id="MobiDB-lite"/>
    </source>
</evidence>
<comment type="subcellular location">
    <subcellularLocation>
        <location evidence="1">Nucleus</location>
    </subcellularLocation>
</comment>
<dbReference type="Gene3D" id="3.30.160.60">
    <property type="entry name" value="Classic Zinc Finger"/>
    <property type="match status" value="1"/>
</dbReference>
<dbReference type="AlphaFoldDB" id="A0A5J9UVQ4"/>
<accession>A0A5J9UVQ4</accession>
<dbReference type="GO" id="GO:0008270">
    <property type="term" value="F:zinc ion binding"/>
    <property type="evidence" value="ECO:0007669"/>
    <property type="project" value="UniProtKB-KW"/>
</dbReference>
<reference evidence="11 12" key="1">
    <citation type="journal article" date="2019" name="Sci. Rep.">
        <title>A high-quality genome of Eragrostis curvula grass provides insights into Poaceae evolution and supports new strategies to enhance forage quality.</title>
        <authorList>
            <person name="Carballo J."/>
            <person name="Santos B.A.C.M."/>
            <person name="Zappacosta D."/>
            <person name="Garbus I."/>
            <person name="Selva J.P."/>
            <person name="Gallo C.A."/>
            <person name="Diaz A."/>
            <person name="Albertini E."/>
            <person name="Caccamo M."/>
            <person name="Echenique V."/>
        </authorList>
    </citation>
    <scope>NUCLEOTIDE SEQUENCE [LARGE SCALE GENOMIC DNA]</scope>
    <source>
        <strain evidence="12">cv. Victoria</strain>
        <tissue evidence="11">Leaf</tissue>
    </source>
</reference>
<comment type="caution">
    <text evidence="11">The sequence shown here is derived from an EMBL/GenBank/DDBJ whole genome shotgun (WGS) entry which is preliminary data.</text>
</comment>
<gene>
    <name evidence="11" type="ORF">EJB05_19162</name>
</gene>
<evidence type="ECO:0000256" key="1">
    <source>
        <dbReference type="ARBA" id="ARBA00004123"/>
    </source>
</evidence>
<protein>
    <recommendedName>
        <fullName evidence="10">C2H2-type domain-containing protein</fullName>
    </recommendedName>
</protein>
<keyword evidence="5" id="KW-0805">Transcription regulation</keyword>